<reference evidence="1 2" key="1">
    <citation type="journal article" date="2014" name="Int. J. Syst. Evol. Microbiol.">
        <title>Complete genome sequence of Corynebacterium casei LMG S-19264T (=DSM 44701T), isolated from a smear-ripened cheese.</title>
        <authorList>
            <consortium name="US DOE Joint Genome Institute (JGI-PGF)"/>
            <person name="Walter F."/>
            <person name="Albersmeier A."/>
            <person name="Kalinowski J."/>
            <person name="Ruckert C."/>
        </authorList>
    </citation>
    <scope>NUCLEOTIDE SEQUENCE [LARGE SCALE GENOMIC DNA]</scope>
    <source>
        <strain evidence="1 2">NBRC 110095</strain>
    </source>
</reference>
<proteinExistence type="predicted"/>
<dbReference type="EMBL" id="BSPD01000094">
    <property type="protein sequence ID" value="GLS27946.1"/>
    <property type="molecule type" value="Genomic_DNA"/>
</dbReference>
<organism evidence="1 2">
    <name type="scientific">Marinibactrum halimedae</name>
    <dbReference type="NCBI Taxonomy" id="1444977"/>
    <lineage>
        <taxon>Bacteria</taxon>
        <taxon>Pseudomonadati</taxon>
        <taxon>Pseudomonadota</taxon>
        <taxon>Gammaproteobacteria</taxon>
        <taxon>Cellvibrionales</taxon>
        <taxon>Cellvibrionaceae</taxon>
        <taxon>Marinibactrum</taxon>
    </lineage>
</organism>
<protein>
    <recommendedName>
        <fullName evidence="3">Type II toxin-antitoxin system RelE/ParE family toxin</fullName>
    </recommendedName>
</protein>
<name>A0AA37T938_9GAMM</name>
<accession>A0AA37T938</accession>
<dbReference type="AlphaFoldDB" id="A0AA37T938"/>
<dbReference type="Proteomes" id="UP001156870">
    <property type="component" value="Unassembled WGS sequence"/>
</dbReference>
<dbReference type="PIRSF" id="PIRSF039032">
    <property type="entry name" value="HigB-2"/>
    <property type="match status" value="1"/>
</dbReference>
<evidence type="ECO:0008006" key="3">
    <source>
        <dbReference type="Google" id="ProtNLM"/>
    </source>
</evidence>
<comment type="caution">
    <text evidence="1">The sequence shown here is derived from an EMBL/GenBank/DDBJ whole genome shotgun (WGS) entry which is preliminary data.</text>
</comment>
<gene>
    <name evidence="1" type="ORF">GCM10007877_36650</name>
</gene>
<dbReference type="Pfam" id="PF06296">
    <property type="entry name" value="RelE"/>
    <property type="match status" value="1"/>
</dbReference>
<evidence type="ECO:0000313" key="1">
    <source>
        <dbReference type="EMBL" id="GLS27946.1"/>
    </source>
</evidence>
<evidence type="ECO:0000313" key="2">
    <source>
        <dbReference type="Proteomes" id="UP001156870"/>
    </source>
</evidence>
<sequence>MIIIETSVFTRRIKELMNDDEYKALQEALVNRPSMGTIIQGTGGLRKVRWKLEGKGKSGGVRAIYYWMTEDEQIYMLYVYPKSEQEDLTSEQKKALKTIVERWSDER</sequence>
<dbReference type="InterPro" id="IPR009387">
    <property type="entry name" value="HigB-2"/>
</dbReference>
<keyword evidence="2" id="KW-1185">Reference proteome</keyword>